<dbReference type="EMBL" id="LAXI01000004">
    <property type="protein sequence ID" value="KRS18271.1"/>
    <property type="molecule type" value="Genomic_DNA"/>
</dbReference>
<evidence type="ECO:0000313" key="3">
    <source>
        <dbReference type="Proteomes" id="UP000051401"/>
    </source>
</evidence>
<reference evidence="1 3" key="1">
    <citation type="submission" date="2015-04" db="EMBL/GenBank/DDBJ databases">
        <title>The draft genome sequence of Roseovarius indicus B108T.</title>
        <authorList>
            <person name="Li G."/>
            <person name="Lai Q."/>
            <person name="Shao Z."/>
            <person name="Yan P."/>
        </authorList>
    </citation>
    <scope>NUCLEOTIDE SEQUENCE [LARGE SCALE GENOMIC DNA]</scope>
    <source>
        <strain evidence="1 3">B108</strain>
    </source>
</reference>
<accession>A0A0T5PBE8</accession>
<evidence type="ECO:0000313" key="4">
    <source>
        <dbReference type="Proteomes" id="UP000325785"/>
    </source>
</evidence>
<dbReference type="Proteomes" id="UP000051401">
    <property type="component" value="Unassembled WGS sequence"/>
</dbReference>
<gene>
    <name evidence="2" type="ORF">RIdsm_02696</name>
    <name evidence="1" type="ORF">XM52_09015</name>
</gene>
<dbReference type="EMBL" id="CP031598">
    <property type="protein sequence ID" value="QEW26890.1"/>
    <property type="molecule type" value="Genomic_DNA"/>
</dbReference>
<protein>
    <submittedName>
        <fullName evidence="1">Uncharacterized protein</fullName>
    </submittedName>
</protein>
<name>A0A0T5PBE8_9RHOB</name>
<reference evidence="2 4" key="2">
    <citation type="submission" date="2018-08" db="EMBL/GenBank/DDBJ databases">
        <title>Genetic Globetrotter - A new plasmid hitch-hiking vast phylogenetic and geographic distances.</title>
        <authorList>
            <person name="Vollmers J."/>
            <person name="Petersen J."/>
        </authorList>
    </citation>
    <scope>NUCLEOTIDE SEQUENCE [LARGE SCALE GENOMIC DNA]</scope>
    <source>
        <strain evidence="2 4">DSM 26383</strain>
    </source>
</reference>
<sequence length="209" mass="23123">MFGATRVKQLLRKYRYYLLALLAAAGLAANLPESWLIGQSGEARRSEVISEFLNLSVDPGAGGMAGVRMDWLVQSRQLRERREERLEHVPPALLAAYAARMEMTEPALREVLTDAERADPFELSGFEFGHVDDIDYGAADPWHWGLVRSEAEDEVTEPGLEMGGCGIWLVFWTETEWFYAPVGSAELNAPLAEAVPELAGVAPEGVDRC</sequence>
<dbReference type="PATRIC" id="fig|540747.5.peg.4596"/>
<dbReference type="KEGG" id="rid:RIdsm_02696"/>
<proteinExistence type="predicted"/>
<evidence type="ECO:0000313" key="1">
    <source>
        <dbReference type="EMBL" id="KRS18271.1"/>
    </source>
</evidence>
<dbReference type="STRING" id="540747.SAMN04488031_101648"/>
<evidence type="ECO:0000313" key="2">
    <source>
        <dbReference type="EMBL" id="QEW26890.1"/>
    </source>
</evidence>
<dbReference type="Proteomes" id="UP000325785">
    <property type="component" value="Chromosome"/>
</dbReference>
<organism evidence="1 3">
    <name type="scientific">Roseovarius indicus</name>
    <dbReference type="NCBI Taxonomy" id="540747"/>
    <lineage>
        <taxon>Bacteria</taxon>
        <taxon>Pseudomonadati</taxon>
        <taxon>Pseudomonadota</taxon>
        <taxon>Alphaproteobacteria</taxon>
        <taxon>Rhodobacterales</taxon>
        <taxon>Roseobacteraceae</taxon>
        <taxon>Roseovarius</taxon>
    </lineage>
</organism>
<keyword evidence="3" id="KW-1185">Reference proteome</keyword>
<dbReference type="AlphaFoldDB" id="A0A0T5PBE8"/>